<proteinExistence type="predicted"/>
<dbReference type="Proteomes" id="UP001056120">
    <property type="component" value="Linkage Group LG07"/>
</dbReference>
<accession>A0ACB9ITB2</accession>
<reference evidence="2" key="1">
    <citation type="journal article" date="2022" name="Mol. Ecol. Resour.">
        <title>The genomes of chicory, endive, great burdock and yacon provide insights into Asteraceae palaeo-polyploidization history and plant inulin production.</title>
        <authorList>
            <person name="Fan W."/>
            <person name="Wang S."/>
            <person name="Wang H."/>
            <person name="Wang A."/>
            <person name="Jiang F."/>
            <person name="Liu H."/>
            <person name="Zhao H."/>
            <person name="Xu D."/>
            <person name="Zhang Y."/>
        </authorList>
    </citation>
    <scope>NUCLEOTIDE SEQUENCE [LARGE SCALE GENOMIC DNA]</scope>
    <source>
        <strain evidence="2">cv. Yunnan</strain>
    </source>
</reference>
<keyword evidence="2" id="KW-1185">Reference proteome</keyword>
<comment type="caution">
    <text evidence="1">The sequence shown here is derived from an EMBL/GenBank/DDBJ whole genome shotgun (WGS) entry which is preliminary data.</text>
</comment>
<protein>
    <submittedName>
        <fullName evidence="1">Uncharacterized protein</fullName>
    </submittedName>
</protein>
<evidence type="ECO:0000313" key="2">
    <source>
        <dbReference type="Proteomes" id="UP001056120"/>
    </source>
</evidence>
<name>A0ACB9ITB2_9ASTR</name>
<dbReference type="EMBL" id="CM042024">
    <property type="protein sequence ID" value="KAI3811245.1"/>
    <property type="molecule type" value="Genomic_DNA"/>
</dbReference>
<sequence>MSAILLRCILTLAGDDESQSQTSYPSLSPATQLTLKSTLLESVSRESSKSISKKLCDTVSELVSLVLPENVWPEFMFQCVTSGNPRNRERVLIENPVRRLGLAGTAEFILVKLAEVPKEVDIVAYQLSVLKDLYPEGNLIHISDVQDVTFGKLEEWIRSFGGFDLMIGRSPCNNLAGCNRRTRDGLEGEHSSLFFDYVRVLDAVKSIMGRN</sequence>
<organism evidence="1 2">
    <name type="scientific">Smallanthus sonchifolius</name>
    <dbReference type="NCBI Taxonomy" id="185202"/>
    <lineage>
        <taxon>Eukaryota</taxon>
        <taxon>Viridiplantae</taxon>
        <taxon>Streptophyta</taxon>
        <taxon>Embryophyta</taxon>
        <taxon>Tracheophyta</taxon>
        <taxon>Spermatophyta</taxon>
        <taxon>Magnoliopsida</taxon>
        <taxon>eudicotyledons</taxon>
        <taxon>Gunneridae</taxon>
        <taxon>Pentapetalae</taxon>
        <taxon>asterids</taxon>
        <taxon>campanulids</taxon>
        <taxon>Asterales</taxon>
        <taxon>Asteraceae</taxon>
        <taxon>Asteroideae</taxon>
        <taxon>Heliantheae alliance</taxon>
        <taxon>Millerieae</taxon>
        <taxon>Smallanthus</taxon>
    </lineage>
</organism>
<evidence type="ECO:0000313" key="1">
    <source>
        <dbReference type="EMBL" id="KAI3811245.1"/>
    </source>
</evidence>
<gene>
    <name evidence="1" type="ORF">L1987_20964</name>
</gene>
<reference evidence="1 2" key="2">
    <citation type="journal article" date="2022" name="Mol. Ecol. Resour.">
        <title>The genomes of chicory, endive, great burdock and yacon provide insights into Asteraceae paleo-polyploidization history and plant inulin production.</title>
        <authorList>
            <person name="Fan W."/>
            <person name="Wang S."/>
            <person name="Wang H."/>
            <person name="Wang A."/>
            <person name="Jiang F."/>
            <person name="Liu H."/>
            <person name="Zhao H."/>
            <person name="Xu D."/>
            <person name="Zhang Y."/>
        </authorList>
    </citation>
    <scope>NUCLEOTIDE SEQUENCE [LARGE SCALE GENOMIC DNA]</scope>
    <source>
        <strain evidence="2">cv. Yunnan</strain>
        <tissue evidence="1">Leaves</tissue>
    </source>
</reference>